<comment type="caution">
    <text evidence="1">The sequence shown here is derived from an EMBL/GenBank/DDBJ whole genome shotgun (WGS) entry which is preliminary data.</text>
</comment>
<name>A0AAV4V334_CAEEX</name>
<dbReference type="EMBL" id="BPLR01013851">
    <property type="protein sequence ID" value="GIY64248.1"/>
    <property type="molecule type" value="Genomic_DNA"/>
</dbReference>
<evidence type="ECO:0000313" key="2">
    <source>
        <dbReference type="Proteomes" id="UP001054945"/>
    </source>
</evidence>
<proteinExistence type="predicted"/>
<protein>
    <submittedName>
        <fullName evidence="1">Uncharacterized protein</fullName>
    </submittedName>
</protein>
<dbReference type="Proteomes" id="UP001054945">
    <property type="component" value="Unassembled WGS sequence"/>
</dbReference>
<accession>A0AAV4V334</accession>
<sequence>MAQWRAKDWGSTYRGLANGVLEGYWCRRELRHRKSSARAPRCFLLPRTEFLDFFSFKILFWFLTSEMSFRFMCFPKDLLKRKGWVDAQRSVKNVEMIIFFFSFSFSRLQAI</sequence>
<gene>
    <name evidence="1" type="ORF">CEXT_815501</name>
</gene>
<reference evidence="1 2" key="1">
    <citation type="submission" date="2021-06" db="EMBL/GenBank/DDBJ databases">
        <title>Caerostris extrusa draft genome.</title>
        <authorList>
            <person name="Kono N."/>
            <person name="Arakawa K."/>
        </authorList>
    </citation>
    <scope>NUCLEOTIDE SEQUENCE [LARGE SCALE GENOMIC DNA]</scope>
</reference>
<organism evidence="1 2">
    <name type="scientific">Caerostris extrusa</name>
    <name type="common">Bark spider</name>
    <name type="synonym">Caerostris bankana</name>
    <dbReference type="NCBI Taxonomy" id="172846"/>
    <lineage>
        <taxon>Eukaryota</taxon>
        <taxon>Metazoa</taxon>
        <taxon>Ecdysozoa</taxon>
        <taxon>Arthropoda</taxon>
        <taxon>Chelicerata</taxon>
        <taxon>Arachnida</taxon>
        <taxon>Araneae</taxon>
        <taxon>Araneomorphae</taxon>
        <taxon>Entelegynae</taxon>
        <taxon>Araneoidea</taxon>
        <taxon>Araneidae</taxon>
        <taxon>Caerostris</taxon>
    </lineage>
</organism>
<dbReference type="AlphaFoldDB" id="A0AAV4V334"/>
<evidence type="ECO:0000313" key="1">
    <source>
        <dbReference type="EMBL" id="GIY64248.1"/>
    </source>
</evidence>
<keyword evidence="2" id="KW-1185">Reference proteome</keyword>